<dbReference type="PANTHER" id="PTHR31683:SF18">
    <property type="entry name" value="PECTATE LYASE 21-RELATED"/>
    <property type="match status" value="1"/>
</dbReference>
<comment type="caution">
    <text evidence="8">The sequence shown here is derived from an EMBL/GenBank/DDBJ whole genome shotgun (WGS) entry which is preliminary data.</text>
</comment>
<evidence type="ECO:0000256" key="6">
    <source>
        <dbReference type="SAM" id="SignalP"/>
    </source>
</evidence>
<dbReference type="GO" id="GO:0000272">
    <property type="term" value="P:polysaccharide catabolic process"/>
    <property type="evidence" value="ECO:0007669"/>
    <property type="project" value="UniProtKB-KW"/>
</dbReference>
<evidence type="ECO:0000313" key="8">
    <source>
        <dbReference type="EMBL" id="KAK4182511.1"/>
    </source>
</evidence>
<dbReference type="PANTHER" id="PTHR31683">
    <property type="entry name" value="PECTATE LYASE 18-RELATED"/>
    <property type="match status" value="1"/>
</dbReference>
<accession>A0AAN7ABG8</accession>
<feature type="region of interest" description="Disordered" evidence="5">
    <location>
        <begin position="20"/>
        <end position="39"/>
    </location>
</feature>
<gene>
    <name evidence="8" type="ORF">QBC35DRAFT_395830</name>
</gene>
<keyword evidence="4" id="KW-0964">Secreted</keyword>
<evidence type="ECO:0000259" key="7">
    <source>
        <dbReference type="SMART" id="SM00656"/>
    </source>
</evidence>
<sequence length="351" mass="38081">MRAFSLLMLATAAIAATVTAPTRHGRQKGRRQNGGGGAYEQEHATYDDACNIGFCSVWGATIGGWGAEYQFVKTLDQFSAAVSGTNEGVIIVDGTITGDNARVEIGSSKSIVGTPGSSLTGITLSLNSSRNVIVRNLKISKPPGDAIVLENARSIWIDHNEISSVPDGSHLLSITRGSDYTTVTHNRFFDFAHPTNAAVSVGHSDNNAAQDQDKLHVTFARNHFSNVTSAISFRYGTGHLFNSLYEGLKLGIETRTNADLFVESSIFNGPIEVSDVIYTSRNVWEIGYASAKDLIINLATYTTGGGRVAPDSLLSHDNIGYPYDWYFWETSRVKESVAKWAGQTLEFLVWE</sequence>
<feature type="signal peptide" evidence="6">
    <location>
        <begin position="1"/>
        <end position="15"/>
    </location>
</feature>
<dbReference type="SUPFAM" id="SSF51126">
    <property type="entry name" value="Pectin lyase-like"/>
    <property type="match status" value="1"/>
</dbReference>
<reference evidence="8" key="2">
    <citation type="submission" date="2023-05" db="EMBL/GenBank/DDBJ databases">
        <authorList>
            <consortium name="Lawrence Berkeley National Laboratory"/>
            <person name="Steindorff A."/>
            <person name="Hensen N."/>
            <person name="Bonometti L."/>
            <person name="Westerberg I."/>
            <person name="Brannstrom I.O."/>
            <person name="Guillou S."/>
            <person name="Cros-Aarteil S."/>
            <person name="Calhoun S."/>
            <person name="Haridas S."/>
            <person name="Kuo A."/>
            <person name="Mondo S."/>
            <person name="Pangilinan J."/>
            <person name="Riley R."/>
            <person name="Labutti K."/>
            <person name="Andreopoulos B."/>
            <person name="Lipzen A."/>
            <person name="Chen C."/>
            <person name="Yanf M."/>
            <person name="Daum C."/>
            <person name="Ng V."/>
            <person name="Clum A."/>
            <person name="Ohm R."/>
            <person name="Martin F."/>
            <person name="Silar P."/>
            <person name="Natvig D."/>
            <person name="Lalanne C."/>
            <person name="Gautier V."/>
            <person name="Ament-Velasquez S.L."/>
            <person name="Kruys A."/>
            <person name="Hutchinson M.I."/>
            <person name="Powell A.J."/>
            <person name="Barry K."/>
            <person name="Miller A.N."/>
            <person name="Grigoriev I.V."/>
            <person name="Debuchy R."/>
            <person name="Gladieux P."/>
            <person name="Thoren M.H."/>
            <person name="Johannesson H."/>
        </authorList>
    </citation>
    <scope>NUCLEOTIDE SEQUENCE</scope>
    <source>
        <strain evidence="8">PSN309</strain>
    </source>
</reference>
<keyword evidence="3 4" id="KW-0456">Lyase</keyword>
<dbReference type="Gene3D" id="2.160.20.10">
    <property type="entry name" value="Single-stranded right-handed beta-helix, Pectin lyase-like"/>
    <property type="match status" value="1"/>
</dbReference>
<dbReference type="Pfam" id="PF00544">
    <property type="entry name" value="Pectate_lyase_4"/>
    <property type="match status" value="1"/>
</dbReference>
<dbReference type="InterPro" id="IPR002022">
    <property type="entry name" value="Pec_lyase"/>
</dbReference>
<dbReference type="InterPro" id="IPR011050">
    <property type="entry name" value="Pectin_lyase_fold/virulence"/>
</dbReference>
<evidence type="ECO:0000256" key="1">
    <source>
        <dbReference type="ARBA" id="ARBA00010980"/>
    </source>
</evidence>
<comment type="similarity">
    <text evidence="1 4">Belongs to the polysaccharide lyase 1 family.</text>
</comment>
<dbReference type="InterPro" id="IPR012334">
    <property type="entry name" value="Pectin_lyas_fold"/>
</dbReference>
<dbReference type="InterPro" id="IPR045032">
    <property type="entry name" value="PEL"/>
</dbReference>
<keyword evidence="4" id="KW-0119">Carbohydrate metabolism</keyword>
<evidence type="ECO:0000256" key="4">
    <source>
        <dbReference type="RuleBase" id="RU361173"/>
    </source>
</evidence>
<proteinExistence type="inferred from homology"/>
<keyword evidence="9" id="KW-1185">Reference proteome</keyword>
<dbReference type="AlphaFoldDB" id="A0AAN7ABG8"/>
<reference evidence="8" key="1">
    <citation type="journal article" date="2023" name="Mol. Phylogenet. Evol.">
        <title>Genome-scale phylogeny and comparative genomics of the fungal order Sordariales.</title>
        <authorList>
            <person name="Hensen N."/>
            <person name="Bonometti L."/>
            <person name="Westerberg I."/>
            <person name="Brannstrom I.O."/>
            <person name="Guillou S."/>
            <person name="Cros-Aarteil S."/>
            <person name="Calhoun S."/>
            <person name="Haridas S."/>
            <person name="Kuo A."/>
            <person name="Mondo S."/>
            <person name="Pangilinan J."/>
            <person name="Riley R."/>
            <person name="LaButti K."/>
            <person name="Andreopoulos B."/>
            <person name="Lipzen A."/>
            <person name="Chen C."/>
            <person name="Yan M."/>
            <person name="Daum C."/>
            <person name="Ng V."/>
            <person name="Clum A."/>
            <person name="Steindorff A."/>
            <person name="Ohm R.A."/>
            <person name="Martin F."/>
            <person name="Silar P."/>
            <person name="Natvig D.O."/>
            <person name="Lalanne C."/>
            <person name="Gautier V."/>
            <person name="Ament-Velasquez S.L."/>
            <person name="Kruys A."/>
            <person name="Hutchinson M.I."/>
            <person name="Powell A.J."/>
            <person name="Barry K."/>
            <person name="Miller A.N."/>
            <person name="Grigoriev I.V."/>
            <person name="Debuchy R."/>
            <person name="Gladieux P."/>
            <person name="Hiltunen Thoren M."/>
            <person name="Johannesson H."/>
        </authorList>
    </citation>
    <scope>NUCLEOTIDE SEQUENCE</scope>
    <source>
        <strain evidence="8">PSN309</strain>
    </source>
</reference>
<protein>
    <submittedName>
        <fullName evidence="8">Pectin lyase fold/virulence factor</fullName>
    </submittedName>
</protein>
<feature type="domain" description="Pectate lyase" evidence="7">
    <location>
        <begin position="65"/>
        <end position="273"/>
    </location>
</feature>
<keyword evidence="2 6" id="KW-0732">Signal</keyword>
<dbReference type="GO" id="GO:0030570">
    <property type="term" value="F:pectate lyase activity"/>
    <property type="evidence" value="ECO:0007669"/>
    <property type="project" value="InterPro"/>
</dbReference>
<comment type="subcellular location">
    <subcellularLocation>
        <location evidence="4">Secreted</location>
    </subcellularLocation>
</comment>
<keyword evidence="4" id="KW-0624">Polysaccharide degradation</keyword>
<evidence type="ECO:0000313" key="9">
    <source>
        <dbReference type="Proteomes" id="UP001302126"/>
    </source>
</evidence>
<evidence type="ECO:0000256" key="5">
    <source>
        <dbReference type="SAM" id="MobiDB-lite"/>
    </source>
</evidence>
<organism evidence="8 9">
    <name type="scientific">Podospora australis</name>
    <dbReference type="NCBI Taxonomy" id="1536484"/>
    <lineage>
        <taxon>Eukaryota</taxon>
        <taxon>Fungi</taxon>
        <taxon>Dikarya</taxon>
        <taxon>Ascomycota</taxon>
        <taxon>Pezizomycotina</taxon>
        <taxon>Sordariomycetes</taxon>
        <taxon>Sordariomycetidae</taxon>
        <taxon>Sordariales</taxon>
        <taxon>Podosporaceae</taxon>
        <taxon>Podospora</taxon>
    </lineage>
</organism>
<evidence type="ECO:0000256" key="2">
    <source>
        <dbReference type="ARBA" id="ARBA00022729"/>
    </source>
</evidence>
<feature type="chain" id="PRO_5043017781" evidence="6">
    <location>
        <begin position="16"/>
        <end position="351"/>
    </location>
</feature>
<dbReference type="Proteomes" id="UP001302126">
    <property type="component" value="Unassembled WGS sequence"/>
</dbReference>
<dbReference type="GO" id="GO:0005576">
    <property type="term" value="C:extracellular region"/>
    <property type="evidence" value="ECO:0007669"/>
    <property type="project" value="UniProtKB-SubCell"/>
</dbReference>
<dbReference type="SMART" id="SM00656">
    <property type="entry name" value="Amb_all"/>
    <property type="match status" value="1"/>
</dbReference>
<evidence type="ECO:0000256" key="3">
    <source>
        <dbReference type="ARBA" id="ARBA00023239"/>
    </source>
</evidence>
<dbReference type="EMBL" id="MU864648">
    <property type="protein sequence ID" value="KAK4182511.1"/>
    <property type="molecule type" value="Genomic_DNA"/>
</dbReference>
<name>A0AAN7ABG8_9PEZI</name>